<proteinExistence type="predicted"/>
<organism evidence="1 2">
    <name type="scientific">Ensete ventricosum</name>
    <name type="common">Abyssinian banana</name>
    <name type="synonym">Musa ensete</name>
    <dbReference type="NCBI Taxonomy" id="4639"/>
    <lineage>
        <taxon>Eukaryota</taxon>
        <taxon>Viridiplantae</taxon>
        <taxon>Streptophyta</taxon>
        <taxon>Embryophyta</taxon>
        <taxon>Tracheophyta</taxon>
        <taxon>Spermatophyta</taxon>
        <taxon>Magnoliopsida</taxon>
        <taxon>Liliopsida</taxon>
        <taxon>Zingiberales</taxon>
        <taxon>Musaceae</taxon>
        <taxon>Ensete</taxon>
    </lineage>
</organism>
<evidence type="ECO:0000313" key="1">
    <source>
        <dbReference type="EMBL" id="KAJ8477743.1"/>
    </source>
</evidence>
<dbReference type="EMBL" id="JAQQAF010000006">
    <property type="protein sequence ID" value="KAJ8477743.1"/>
    <property type="molecule type" value="Genomic_DNA"/>
</dbReference>
<gene>
    <name evidence="1" type="ORF">OPV22_021470</name>
</gene>
<dbReference type="Proteomes" id="UP001222027">
    <property type="component" value="Unassembled WGS sequence"/>
</dbReference>
<sequence>MRKLIGFVNVLSEVLRAGSPRGIEHALLVLNYLCSDSREMAFTAIKEGILDLCSVLAGHMNPNIGKNAMELVLRLEKEQFGGYS</sequence>
<accession>A0AAV8QMI2</accession>
<reference evidence="1 2" key="1">
    <citation type="submission" date="2022-12" db="EMBL/GenBank/DDBJ databases">
        <title>Chromosome-scale assembly of the Ensete ventricosum genome.</title>
        <authorList>
            <person name="Dussert Y."/>
            <person name="Stocks J."/>
            <person name="Wendawek A."/>
            <person name="Woldeyes F."/>
            <person name="Nichols R.A."/>
            <person name="Borrell J.S."/>
        </authorList>
    </citation>
    <scope>NUCLEOTIDE SEQUENCE [LARGE SCALE GENOMIC DNA]</scope>
    <source>
        <strain evidence="2">cv. Maze</strain>
        <tissue evidence="1">Seeds</tissue>
    </source>
</reference>
<dbReference type="AlphaFoldDB" id="A0AAV8QMI2"/>
<keyword evidence="2" id="KW-1185">Reference proteome</keyword>
<name>A0AAV8QMI2_ENSVE</name>
<dbReference type="InterPro" id="IPR016024">
    <property type="entry name" value="ARM-type_fold"/>
</dbReference>
<dbReference type="SUPFAM" id="SSF48371">
    <property type="entry name" value="ARM repeat"/>
    <property type="match status" value="1"/>
</dbReference>
<comment type="caution">
    <text evidence="1">The sequence shown here is derived from an EMBL/GenBank/DDBJ whole genome shotgun (WGS) entry which is preliminary data.</text>
</comment>
<evidence type="ECO:0000313" key="2">
    <source>
        <dbReference type="Proteomes" id="UP001222027"/>
    </source>
</evidence>
<protein>
    <submittedName>
        <fullName evidence="1">Uncharacterized protein</fullName>
    </submittedName>
</protein>